<name>Q6N5K1_RHOPA</name>
<organism evidence="2">
    <name type="scientific">Rhodopseudomonas palustris (strain ATCC BAA-98 / CGA009)</name>
    <dbReference type="NCBI Taxonomy" id="258594"/>
    <lineage>
        <taxon>Bacteria</taxon>
        <taxon>Pseudomonadati</taxon>
        <taxon>Pseudomonadota</taxon>
        <taxon>Alphaproteobacteria</taxon>
        <taxon>Hyphomicrobiales</taxon>
        <taxon>Nitrobacteraceae</taxon>
        <taxon>Rhodopseudomonas</taxon>
    </lineage>
</organism>
<dbReference type="RefSeq" id="WP_011158522.1">
    <property type="nucleotide sequence ID" value="NZ_CP116810.1"/>
</dbReference>
<dbReference type="Proteomes" id="UP000001426">
    <property type="component" value="Chromosome"/>
</dbReference>
<dbReference type="AlphaFoldDB" id="Q6N5K1"/>
<evidence type="ECO:0000313" key="2">
    <source>
        <dbReference type="EMBL" id="CAE28414.1"/>
    </source>
</evidence>
<keyword evidence="4" id="KW-1185">Reference proteome</keyword>
<gene>
    <name evidence="2" type="ordered locus">RPA2973</name>
    <name evidence="3" type="ORF">TX73_015420</name>
</gene>
<proteinExistence type="predicted"/>
<dbReference type="HOGENOM" id="CLU_110603_0_0_5"/>
<reference evidence="3" key="3">
    <citation type="submission" date="2022-12" db="EMBL/GenBank/DDBJ databases">
        <title>Complete genome sequence of Rhodopseudomonas palustris CGA0092 and corrections to the R. palustris CGA009 genome sequence.</title>
        <authorList>
            <person name="Mazny B.R."/>
            <person name="Sheff O.F."/>
            <person name="LaSarre B."/>
            <person name="McKinlay A."/>
            <person name="McKinlay J.B."/>
        </authorList>
    </citation>
    <scope>NUCLEOTIDE SEQUENCE</scope>
    <source>
        <strain evidence="3">CGA009</strain>
    </source>
</reference>
<accession>Q6N5K1</accession>
<dbReference type="STRING" id="258594.RPA2973"/>
<dbReference type="GeneID" id="66894060"/>
<dbReference type="EMBL" id="BX572602">
    <property type="protein sequence ID" value="CAE28414.1"/>
    <property type="molecule type" value="Genomic_DNA"/>
</dbReference>
<reference evidence="3" key="1">
    <citation type="submission" date="2003-07" db="EMBL/GenBank/DDBJ databases">
        <authorList>
            <consortium name="Rhodopseudomonas genome consortium"/>
            <person name="Larimer F."/>
            <person name="Harwood C."/>
        </authorList>
    </citation>
    <scope>NUCLEOTIDE SEQUENCE</scope>
    <source>
        <strain evidence="3">CGA009</strain>
    </source>
</reference>
<evidence type="ECO:0000313" key="4">
    <source>
        <dbReference type="Proteomes" id="UP000001426"/>
    </source>
</evidence>
<dbReference type="KEGG" id="rpa:TX73_015420"/>
<evidence type="ECO:0000256" key="1">
    <source>
        <dbReference type="SAM" id="MobiDB-lite"/>
    </source>
</evidence>
<feature type="region of interest" description="Disordered" evidence="1">
    <location>
        <begin position="20"/>
        <end position="105"/>
    </location>
</feature>
<sequence>MTANDPTDEALAAIASIFERPDANAEARDEVVLEEGAPSVPPSSDADAQGDEPVAAEAVSDRDVSEPTDATEQAKPAEEAASAAVPEPDDGDDDLERYTREGPGPLDALRFKWRMRRDDRGYFVDETIGASVHPISSGPMPRADAIAFIAARDQETRRRFEALRNEIVMGPSERGYDEDSDELDDAR</sequence>
<dbReference type="EMBL" id="CP116810">
    <property type="protein sequence ID" value="WCL93145.1"/>
    <property type="molecule type" value="Genomic_DNA"/>
</dbReference>
<feature type="compositionally biased region" description="Basic and acidic residues" evidence="1">
    <location>
        <begin position="20"/>
        <end position="31"/>
    </location>
</feature>
<reference evidence="2 4" key="2">
    <citation type="journal article" date="2004" name="Nat. Biotechnol.">
        <title>Complete genome sequence of the metabolically versatile photosynthetic bacterium Rhodopseudomonas palustris.</title>
        <authorList>
            <person name="Larimer F.W."/>
            <person name="Chain P."/>
            <person name="Hauser L."/>
            <person name="Lamerdin J."/>
            <person name="Malfatti S."/>
            <person name="Do L."/>
            <person name="Land M.L."/>
            <person name="Pelletier D.A."/>
            <person name="Beatty J.T."/>
            <person name="Lang A.S."/>
            <person name="Tabita F.R."/>
            <person name="Gibson J.L."/>
            <person name="Hanson T.E."/>
            <person name="Bobst C."/>
            <person name="Torres J.L."/>
            <person name="Peres C."/>
            <person name="Harrison F.H."/>
            <person name="Gibson J."/>
            <person name="Harwood C.S."/>
        </authorList>
    </citation>
    <scope>NUCLEOTIDE SEQUENCE [LARGE SCALE GENOMIC DNA]</scope>
    <source>
        <strain evidence="4">ATCC BAA-98 / CGA009</strain>
        <strain evidence="2">CGA009</strain>
    </source>
</reference>
<dbReference type="eggNOG" id="ENOG5030VHG">
    <property type="taxonomic scope" value="Bacteria"/>
</dbReference>
<protein>
    <submittedName>
        <fullName evidence="2">Uncharacterized protein</fullName>
    </submittedName>
</protein>
<evidence type="ECO:0000313" key="3">
    <source>
        <dbReference type="EMBL" id="WCL93145.1"/>
    </source>
</evidence>